<organism evidence="2 3">
    <name type="scientific">Polaromonas aquatica</name>
    <dbReference type="NCBI Taxonomy" id="332657"/>
    <lineage>
        <taxon>Bacteria</taxon>
        <taxon>Pseudomonadati</taxon>
        <taxon>Pseudomonadota</taxon>
        <taxon>Betaproteobacteria</taxon>
        <taxon>Burkholderiales</taxon>
        <taxon>Comamonadaceae</taxon>
        <taxon>Polaromonas</taxon>
    </lineage>
</organism>
<feature type="transmembrane region" description="Helical" evidence="1">
    <location>
        <begin position="40"/>
        <end position="59"/>
    </location>
</feature>
<keyword evidence="1" id="KW-0472">Membrane</keyword>
<gene>
    <name evidence="2" type="ORF">ACFQND_16340</name>
</gene>
<keyword evidence="1" id="KW-1133">Transmembrane helix</keyword>
<evidence type="ECO:0000256" key="1">
    <source>
        <dbReference type="SAM" id="Phobius"/>
    </source>
</evidence>
<dbReference type="RefSeq" id="WP_371439245.1">
    <property type="nucleotide sequence ID" value="NZ_JBHSRS010000080.1"/>
</dbReference>
<proteinExistence type="predicted"/>
<evidence type="ECO:0000313" key="3">
    <source>
        <dbReference type="Proteomes" id="UP001596270"/>
    </source>
</evidence>
<feature type="transmembrane region" description="Helical" evidence="1">
    <location>
        <begin position="71"/>
        <end position="91"/>
    </location>
</feature>
<evidence type="ECO:0008006" key="4">
    <source>
        <dbReference type="Google" id="ProtNLM"/>
    </source>
</evidence>
<feature type="transmembrane region" description="Helical" evidence="1">
    <location>
        <begin position="134"/>
        <end position="158"/>
    </location>
</feature>
<comment type="caution">
    <text evidence="2">The sequence shown here is derived from an EMBL/GenBank/DDBJ whole genome shotgun (WGS) entry which is preliminary data.</text>
</comment>
<accession>A0ABW1TYQ2</accession>
<sequence length="161" mass="17802">MTLFSELEQDRKGRIVAHVDRRWGQLHGMEKDWGDKAYKFLLLTNSGGAIATLSFLGAFGKALNIFPAKLALFAFVAGVIFTGVGLACAYHRFARLYRSYRGDANRFFKDELTWETVLAEDEKRSRGPNRLSTTIAYGCFGLFILGCLSGGYAVFVAAGNP</sequence>
<keyword evidence="1" id="KW-0812">Transmembrane</keyword>
<protein>
    <recommendedName>
        <fullName evidence="4">DUF202 domain-containing protein</fullName>
    </recommendedName>
</protein>
<dbReference type="Proteomes" id="UP001596270">
    <property type="component" value="Unassembled WGS sequence"/>
</dbReference>
<name>A0ABW1TYQ2_9BURK</name>
<dbReference type="EMBL" id="JBHSRS010000080">
    <property type="protein sequence ID" value="MFC6282796.1"/>
    <property type="molecule type" value="Genomic_DNA"/>
</dbReference>
<evidence type="ECO:0000313" key="2">
    <source>
        <dbReference type="EMBL" id="MFC6282796.1"/>
    </source>
</evidence>
<keyword evidence="3" id="KW-1185">Reference proteome</keyword>
<reference evidence="3" key="1">
    <citation type="journal article" date="2019" name="Int. J. Syst. Evol. Microbiol.">
        <title>The Global Catalogue of Microorganisms (GCM) 10K type strain sequencing project: providing services to taxonomists for standard genome sequencing and annotation.</title>
        <authorList>
            <consortium name="The Broad Institute Genomics Platform"/>
            <consortium name="The Broad Institute Genome Sequencing Center for Infectious Disease"/>
            <person name="Wu L."/>
            <person name="Ma J."/>
        </authorList>
    </citation>
    <scope>NUCLEOTIDE SEQUENCE [LARGE SCALE GENOMIC DNA]</scope>
    <source>
        <strain evidence="3">CCUG 39402</strain>
    </source>
</reference>